<dbReference type="Gene3D" id="3.40.50.2000">
    <property type="entry name" value="Glycogen Phosphorylase B"/>
    <property type="match status" value="2"/>
</dbReference>
<dbReference type="EMBL" id="VDMB01000003">
    <property type="protein sequence ID" value="TYT75627.1"/>
    <property type="molecule type" value="Genomic_DNA"/>
</dbReference>
<feature type="domain" description="Glycosyltransferase subfamily 4-like N-terminal" evidence="2">
    <location>
        <begin position="18"/>
        <end position="170"/>
    </location>
</feature>
<proteinExistence type="predicted"/>
<dbReference type="AlphaFoldDB" id="A0A5Q4VGY8"/>
<dbReference type="SUPFAM" id="SSF53756">
    <property type="entry name" value="UDP-Glycosyltransferase/glycogen phosphorylase"/>
    <property type="match status" value="1"/>
</dbReference>
<dbReference type="Proteomes" id="UP000321899">
    <property type="component" value="Unassembled WGS sequence"/>
</dbReference>
<dbReference type="InterPro" id="IPR001296">
    <property type="entry name" value="Glyco_trans_1"/>
</dbReference>
<dbReference type="Pfam" id="PF00534">
    <property type="entry name" value="Glycos_transf_1"/>
    <property type="match status" value="1"/>
</dbReference>
<organism evidence="3 4">
    <name type="scientific">Desulfobotulus mexicanus</name>
    <dbReference type="NCBI Taxonomy" id="2586642"/>
    <lineage>
        <taxon>Bacteria</taxon>
        <taxon>Pseudomonadati</taxon>
        <taxon>Thermodesulfobacteriota</taxon>
        <taxon>Desulfobacteria</taxon>
        <taxon>Desulfobacterales</taxon>
        <taxon>Desulfobacteraceae</taxon>
        <taxon>Desulfobotulus</taxon>
    </lineage>
</organism>
<evidence type="ECO:0000259" key="2">
    <source>
        <dbReference type="Pfam" id="PF13439"/>
    </source>
</evidence>
<dbReference type="RefSeq" id="WP_139446585.1">
    <property type="nucleotide sequence ID" value="NZ_VDMB01000003.1"/>
</dbReference>
<dbReference type="CDD" id="cd03819">
    <property type="entry name" value="GT4_WavL-like"/>
    <property type="match status" value="1"/>
</dbReference>
<name>A0A5Q4VGY8_9BACT</name>
<dbReference type="OrthoDB" id="5147801at2"/>
<sequence>MVGEKLRVLQMLPDMETGGVEQGTLEIGSYLVAHGHSSLVISRGGRMVADLEASGSRHITMPYIGEKSPRPLAHIPELRKLLQEVDVLHLRSRVPAWAGYLAWKSLPKNKRPLLVTTFHGVYSINAYSAVMTFGQRVIAVSRSIQDHILENYSIDPDRLVCIPRGADSSRFDSGRIFDEKRNLIRQGWGCEGDTPLILVPGRFSRIKAQDLVIRAMDGLGDLAWKLVFVGDPEENESYAEELGELAAPFGERIVFAGYRKDMPEVMAAADLVISPSRKPESFGRILAEAGMMGKVVLASAHGGSLDIVEDGETGFLFQSEDASDLAVKMRTLLENRELRKSMGEKGQVRISTHFTIESMCRSTLNLYEGALNFLEKQKDAETDT</sequence>
<dbReference type="GO" id="GO:0016757">
    <property type="term" value="F:glycosyltransferase activity"/>
    <property type="evidence" value="ECO:0007669"/>
    <property type="project" value="InterPro"/>
</dbReference>
<keyword evidence="4" id="KW-1185">Reference proteome</keyword>
<dbReference type="PANTHER" id="PTHR12526">
    <property type="entry name" value="GLYCOSYLTRANSFERASE"/>
    <property type="match status" value="1"/>
</dbReference>
<accession>A0A5Q4VGY8</accession>
<evidence type="ECO:0000313" key="4">
    <source>
        <dbReference type="Proteomes" id="UP000321899"/>
    </source>
</evidence>
<comment type="caution">
    <text evidence="3">The sequence shown here is derived from an EMBL/GenBank/DDBJ whole genome shotgun (WGS) entry which is preliminary data.</text>
</comment>
<dbReference type="InterPro" id="IPR028098">
    <property type="entry name" value="Glyco_trans_4-like_N"/>
</dbReference>
<gene>
    <name evidence="3" type="ORF">FIM25_04100</name>
</gene>
<evidence type="ECO:0000313" key="3">
    <source>
        <dbReference type="EMBL" id="TYT75627.1"/>
    </source>
</evidence>
<dbReference type="Pfam" id="PF13439">
    <property type="entry name" value="Glyco_transf_4"/>
    <property type="match status" value="1"/>
</dbReference>
<protein>
    <submittedName>
        <fullName evidence="3">Glycosyltransferase family 4 protein</fullName>
    </submittedName>
</protein>
<feature type="domain" description="Glycosyl transferase family 1" evidence="1">
    <location>
        <begin position="182"/>
        <end position="347"/>
    </location>
</feature>
<reference evidence="3 4" key="1">
    <citation type="submission" date="2019-06" db="EMBL/GenBank/DDBJ databases">
        <title>Desulfobotulus mexicanus sp. nov., a novel sulfate-reducing bacterium isolated from the sediment of an alkaline crater lake in Mexico.</title>
        <authorList>
            <person name="Hirschler-Rea A."/>
        </authorList>
    </citation>
    <scope>NUCLEOTIDE SEQUENCE [LARGE SCALE GENOMIC DNA]</scope>
    <source>
        <strain evidence="3 4">PAR22N</strain>
    </source>
</reference>
<evidence type="ECO:0000259" key="1">
    <source>
        <dbReference type="Pfam" id="PF00534"/>
    </source>
</evidence>
<keyword evidence="3" id="KW-0808">Transferase</keyword>
<dbReference type="PANTHER" id="PTHR12526:SF638">
    <property type="entry name" value="SPORE COAT PROTEIN SA"/>
    <property type="match status" value="1"/>
</dbReference>